<dbReference type="GO" id="GO:0043113">
    <property type="term" value="P:receptor clustering"/>
    <property type="evidence" value="ECO:0007669"/>
    <property type="project" value="TreeGrafter"/>
</dbReference>
<dbReference type="SMART" id="SM00228">
    <property type="entry name" value="PDZ"/>
    <property type="match status" value="1"/>
</dbReference>
<evidence type="ECO:0000313" key="5">
    <source>
        <dbReference type="Proteomes" id="UP000708208"/>
    </source>
</evidence>
<evidence type="ECO:0000256" key="1">
    <source>
        <dbReference type="ARBA" id="ARBA00004370"/>
    </source>
</evidence>
<reference evidence="4" key="1">
    <citation type="submission" date="2021-06" db="EMBL/GenBank/DDBJ databases">
        <authorList>
            <person name="Hodson N. C."/>
            <person name="Mongue J. A."/>
            <person name="Jaron S. K."/>
        </authorList>
    </citation>
    <scope>NUCLEOTIDE SEQUENCE</scope>
</reference>
<dbReference type="GO" id="GO:0045197">
    <property type="term" value="P:establishment or maintenance of epithelial cell apical/basal polarity"/>
    <property type="evidence" value="ECO:0007669"/>
    <property type="project" value="TreeGrafter"/>
</dbReference>
<keyword evidence="5" id="KW-1185">Reference proteome</keyword>
<dbReference type="InterPro" id="IPR001478">
    <property type="entry name" value="PDZ"/>
</dbReference>
<dbReference type="PIRSF" id="PIRSF037712">
    <property type="entry name" value="Tax1-binding_p3"/>
    <property type="match status" value="1"/>
</dbReference>
<comment type="caution">
    <text evidence="4">The sequence shown here is derived from an EMBL/GenBank/DDBJ whole genome shotgun (WGS) entry which is preliminary data.</text>
</comment>
<feature type="domain" description="PDZ" evidence="3">
    <location>
        <begin position="23"/>
        <end position="104"/>
    </location>
</feature>
<dbReference type="PROSITE" id="PS50106">
    <property type="entry name" value="PDZ"/>
    <property type="match status" value="1"/>
</dbReference>
<organism evidence="4 5">
    <name type="scientific">Allacma fusca</name>
    <dbReference type="NCBI Taxonomy" id="39272"/>
    <lineage>
        <taxon>Eukaryota</taxon>
        <taxon>Metazoa</taxon>
        <taxon>Ecdysozoa</taxon>
        <taxon>Arthropoda</taxon>
        <taxon>Hexapoda</taxon>
        <taxon>Collembola</taxon>
        <taxon>Symphypleona</taxon>
        <taxon>Sminthuridae</taxon>
        <taxon>Allacma</taxon>
    </lineage>
</organism>
<dbReference type="Proteomes" id="UP000708208">
    <property type="component" value="Unassembled WGS sequence"/>
</dbReference>
<dbReference type="GO" id="GO:0019901">
    <property type="term" value="F:protein kinase binding"/>
    <property type="evidence" value="ECO:0007669"/>
    <property type="project" value="TreeGrafter"/>
</dbReference>
<dbReference type="InterPro" id="IPR017268">
    <property type="entry name" value="Tax1-binding_p3"/>
</dbReference>
<dbReference type="PANTHER" id="PTHR23119:SF51">
    <property type="entry name" value="DISKS LARGE 1 TUMOR SUPPRESSOR PROTEIN"/>
    <property type="match status" value="1"/>
</dbReference>
<dbReference type="AlphaFoldDB" id="A0A8J2KZ16"/>
<name>A0A8J2KZ16_9HEXA</name>
<evidence type="ECO:0000313" key="4">
    <source>
        <dbReference type="EMBL" id="CAG7822040.1"/>
    </source>
</evidence>
<dbReference type="GO" id="GO:0030054">
    <property type="term" value="C:cell junction"/>
    <property type="evidence" value="ECO:0007669"/>
    <property type="project" value="TreeGrafter"/>
</dbReference>
<sequence>MAFQHQAGTAMECLSIPITLHKELSVDMDGREVMKCGFKIGGGIDQDYRLSPHGYTDNGVYITEVTHGSAADKAGLKVHDKVLQCNGYDFTMVTHKKAVDYIKKHPVLNLLIARRGVTST</sequence>
<gene>
    <name evidence="4" type="ORF">AFUS01_LOCUS32334</name>
</gene>
<dbReference type="GO" id="GO:0016323">
    <property type="term" value="C:basolateral plasma membrane"/>
    <property type="evidence" value="ECO:0007669"/>
    <property type="project" value="TreeGrafter"/>
</dbReference>
<dbReference type="OrthoDB" id="10033291at2759"/>
<proteinExistence type="predicted"/>
<keyword evidence="2" id="KW-0472">Membrane</keyword>
<dbReference type="Pfam" id="PF00595">
    <property type="entry name" value="PDZ"/>
    <property type="match status" value="1"/>
</dbReference>
<evidence type="ECO:0000259" key="3">
    <source>
        <dbReference type="PROSITE" id="PS50106"/>
    </source>
</evidence>
<dbReference type="PANTHER" id="PTHR23119">
    <property type="entry name" value="DISCS LARGE"/>
    <property type="match status" value="1"/>
</dbReference>
<comment type="subcellular location">
    <subcellularLocation>
        <location evidence="1">Membrane</location>
    </subcellularLocation>
</comment>
<accession>A0A8J2KZ16</accession>
<protein>
    <recommendedName>
        <fullName evidence="3">PDZ domain-containing protein</fullName>
    </recommendedName>
</protein>
<evidence type="ECO:0000256" key="2">
    <source>
        <dbReference type="ARBA" id="ARBA00023136"/>
    </source>
</evidence>
<dbReference type="InterPro" id="IPR050614">
    <property type="entry name" value="Synaptic_Scaffolding_LAP-MAGUK"/>
</dbReference>
<dbReference type="CDD" id="cd10822">
    <property type="entry name" value="PDZ_TAX1BP3-like"/>
    <property type="match status" value="1"/>
</dbReference>
<dbReference type="EMBL" id="CAJVCH010525177">
    <property type="protein sequence ID" value="CAG7822040.1"/>
    <property type="molecule type" value="Genomic_DNA"/>
</dbReference>
<dbReference type="GO" id="GO:0097120">
    <property type="term" value="P:receptor localization to synapse"/>
    <property type="evidence" value="ECO:0007669"/>
    <property type="project" value="TreeGrafter"/>
</dbReference>
<dbReference type="GO" id="GO:0098609">
    <property type="term" value="P:cell-cell adhesion"/>
    <property type="evidence" value="ECO:0007669"/>
    <property type="project" value="TreeGrafter"/>
</dbReference>